<dbReference type="InterPro" id="IPR020449">
    <property type="entry name" value="Tscrpt_reg_AraC-type_HTH"/>
</dbReference>
<dbReference type="CDD" id="cd17536">
    <property type="entry name" value="REC_YesN-like"/>
    <property type="match status" value="1"/>
</dbReference>
<comment type="subcellular location">
    <subcellularLocation>
        <location evidence="1">Cytoplasm</location>
    </subcellularLocation>
</comment>
<reference evidence="11 12" key="1">
    <citation type="journal article" date="2014" name="Int. J. Syst. Evol. Microbiol.">
        <title>Jeotgalibaca dankookensis gen. nov., sp. nov., a member of the family Carnobacteriaceae, isolated from seujeot (Korean traditional food).</title>
        <authorList>
            <person name="Lee D.G."/>
            <person name="Trujillo M.E."/>
            <person name="Kang H."/>
            <person name="Ahn T.Y."/>
        </authorList>
    </citation>
    <scope>NUCLEOTIDE SEQUENCE [LARGE SCALE GENOMIC DNA]</scope>
    <source>
        <strain evidence="11 12">EX-07</strain>
    </source>
</reference>
<proteinExistence type="predicted"/>
<evidence type="ECO:0000256" key="5">
    <source>
        <dbReference type="ARBA" id="ARBA00023015"/>
    </source>
</evidence>
<evidence type="ECO:0000256" key="1">
    <source>
        <dbReference type="ARBA" id="ARBA00004496"/>
    </source>
</evidence>
<evidence type="ECO:0000256" key="6">
    <source>
        <dbReference type="ARBA" id="ARBA00023125"/>
    </source>
</evidence>
<dbReference type="SUPFAM" id="SSF46689">
    <property type="entry name" value="Homeodomain-like"/>
    <property type="match status" value="1"/>
</dbReference>
<sequence length="520" mass="59248">MYTVLLVDDERSLRESIQELVDWEGNGFKLIGTAENGLDALQLMEKVGSPDLLITDIKMPVMTGIELAQHVKDEYPTTKVVFLSGYDEFQYAKAGIELNIFQYLLKPISEQEIEKTLATIEKQISNEIRAANDLTQVKKEYLDQLEVMKISFLISLLTETYTNVTQQALEDFIGEYKLDFLQNGTVLLTIQLKEESQDVDLIRFSLSNVIRSILTKYSAAEVFLFSGNIVCLMPVHVPLETINKEIIESALKVLNQEIYIGVSEAFSDILATKKAYRQAIEALDFARYTSEGNIIHVTDIEVGKTTADTFENLDEYSLQLAMKTGDMRTVHEQLDKLLKKNNNLNLVASLLYITAIRSLYDSGVEMRDDYTNWYHEFVSQSKYHSASVAAEEIRSFCQKVVNEIAGLRKRYTNTMVAQSLNYMNGNFQDADLSLQTVSKHLSLSPTYFSAVFKKETGQSFIEALTEMKMNHAKKLVLTTSHKMFEIAQASGYNDQHYFSYSFKKYFGISPTQMRRELAQV</sequence>
<dbReference type="SMART" id="SM00342">
    <property type="entry name" value="HTH_ARAC"/>
    <property type="match status" value="1"/>
</dbReference>
<dbReference type="PRINTS" id="PR00032">
    <property type="entry name" value="HTHARAC"/>
</dbReference>
<evidence type="ECO:0000259" key="9">
    <source>
        <dbReference type="PROSITE" id="PS01124"/>
    </source>
</evidence>
<feature type="domain" description="HTH araC/xylS-type" evidence="9">
    <location>
        <begin position="417"/>
        <end position="516"/>
    </location>
</feature>
<dbReference type="STRING" id="708126.BW727_100184"/>
<dbReference type="InterPro" id="IPR001789">
    <property type="entry name" value="Sig_transdc_resp-reg_receiver"/>
</dbReference>
<dbReference type="KEGG" id="jda:BW727_100184"/>
<dbReference type="Gene3D" id="1.10.10.60">
    <property type="entry name" value="Homeodomain-like"/>
    <property type="match status" value="2"/>
</dbReference>
<dbReference type="InterPro" id="IPR011006">
    <property type="entry name" value="CheY-like_superfamily"/>
</dbReference>
<feature type="modified residue" description="4-aspartylphosphate" evidence="8">
    <location>
        <position position="56"/>
    </location>
</feature>
<keyword evidence="2" id="KW-0963">Cytoplasm</keyword>
<dbReference type="EMBL" id="CP019728">
    <property type="protein sequence ID" value="AQS52593.1"/>
    <property type="molecule type" value="Genomic_DNA"/>
</dbReference>
<dbReference type="GO" id="GO:0000160">
    <property type="term" value="P:phosphorelay signal transduction system"/>
    <property type="evidence" value="ECO:0007669"/>
    <property type="project" value="UniProtKB-KW"/>
</dbReference>
<keyword evidence="7" id="KW-0804">Transcription</keyword>
<organism evidence="11 12">
    <name type="scientific">Jeotgalibaca dankookensis</name>
    <dbReference type="NCBI Taxonomy" id="708126"/>
    <lineage>
        <taxon>Bacteria</taxon>
        <taxon>Bacillati</taxon>
        <taxon>Bacillota</taxon>
        <taxon>Bacilli</taxon>
        <taxon>Lactobacillales</taxon>
        <taxon>Carnobacteriaceae</taxon>
        <taxon>Jeotgalibaca</taxon>
    </lineage>
</organism>
<gene>
    <name evidence="11" type="ORF">BW727_100184</name>
</gene>
<dbReference type="Gene3D" id="3.40.50.2300">
    <property type="match status" value="1"/>
</dbReference>
<protein>
    <submittedName>
        <fullName evidence="11">Putative response regulatory protein</fullName>
    </submittedName>
</protein>
<evidence type="ECO:0000313" key="11">
    <source>
        <dbReference type="EMBL" id="AQS52593.1"/>
    </source>
</evidence>
<evidence type="ECO:0000256" key="3">
    <source>
        <dbReference type="ARBA" id="ARBA00022553"/>
    </source>
</evidence>
<evidence type="ECO:0000256" key="2">
    <source>
        <dbReference type="ARBA" id="ARBA00022490"/>
    </source>
</evidence>
<dbReference type="GO" id="GO:0043565">
    <property type="term" value="F:sequence-specific DNA binding"/>
    <property type="evidence" value="ECO:0007669"/>
    <property type="project" value="InterPro"/>
</dbReference>
<dbReference type="InterPro" id="IPR009057">
    <property type="entry name" value="Homeodomain-like_sf"/>
</dbReference>
<dbReference type="Pfam" id="PF12833">
    <property type="entry name" value="HTH_18"/>
    <property type="match status" value="1"/>
</dbReference>
<dbReference type="PROSITE" id="PS50110">
    <property type="entry name" value="RESPONSE_REGULATORY"/>
    <property type="match status" value="1"/>
</dbReference>
<dbReference type="RefSeq" id="WP_062467960.1">
    <property type="nucleotide sequence ID" value="NZ_BBYN01000005.1"/>
</dbReference>
<keyword evidence="12" id="KW-1185">Reference proteome</keyword>
<accession>A0A1S6IM06</accession>
<dbReference type="InterPro" id="IPR018060">
    <property type="entry name" value="HTH_AraC"/>
</dbReference>
<dbReference type="PROSITE" id="PS00041">
    <property type="entry name" value="HTH_ARAC_FAMILY_1"/>
    <property type="match status" value="1"/>
</dbReference>
<name>A0A1S6IM06_9LACT</name>
<dbReference type="InterPro" id="IPR051552">
    <property type="entry name" value="HptR"/>
</dbReference>
<keyword evidence="6" id="KW-0238">DNA-binding</keyword>
<evidence type="ECO:0000256" key="4">
    <source>
        <dbReference type="ARBA" id="ARBA00023012"/>
    </source>
</evidence>
<dbReference type="GO" id="GO:0003700">
    <property type="term" value="F:DNA-binding transcription factor activity"/>
    <property type="evidence" value="ECO:0007669"/>
    <property type="project" value="InterPro"/>
</dbReference>
<evidence type="ECO:0000313" key="12">
    <source>
        <dbReference type="Proteomes" id="UP000188993"/>
    </source>
</evidence>
<evidence type="ECO:0000256" key="7">
    <source>
        <dbReference type="ARBA" id="ARBA00023163"/>
    </source>
</evidence>
<dbReference type="AlphaFoldDB" id="A0A1S6IM06"/>
<dbReference type="PROSITE" id="PS01124">
    <property type="entry name" value="HTH_ARAC_FAMILY_2"/>
    <property type="match status" value="1"/>
</dbReference>
<dbReference type="PANTHER" id="PTHR42713">
    <property type="entry name" value="HISTIDINE KINASE-RELATED"/>
    <property type="match status" value="1"/>
</dbReference>
<dbReference type="Pfam" id="PF00072">
    <property type="entry name" value="Response_reg"/>
    <property type="match status" value="1"/>
</dbReference>
<dbReference type="SUPFAM" id="SSF52172">
    <property type="entry name" value="CheY-like"/>
    <property type="match status" value="1"/>
</dbReference>
<dbReference type="InterPro" id="IPR041522">
    <property type="entry name" value="CdaR_GGDEF"/>
</dbReference>
<dbReference type="GO" id="GO:0005737">
    <property type="term" value="C:cytoplasm"/>
    <property type="evidence" value="ECO:0007669"/>
    <property type="project" value="UniProtKB-SubCell"/>
</dbReference>
<dbReference type="OrthoDB" id="342399at2"/>
<keyword evidence="3 8" id="KW-0597">Phosphoprotein</keyword>
<keyword evidence="4" id="KW-0902">Two-component regulatory system</keyword>
<dbReference type="Proteomes" id="UP000188993">
    <property type="component" value="Chromosome"/>
</dbReference>
<dbReference type="InterPro" id="IPR018062">
    <property type="entry name" value="HTH_AraC-typ_CS"/>
</dbReference>
<keyword evidence="5" id="KW-0805">Transcription regulation</keyword>
<evidence type="ECO:0000256" key="8">
    <source>
        <dbReference type="PROSITE-ProRule" id="PRU00169"/>
    </source>
</evidence>
<feature type="domain" description="Response regulatory" evidence="10">
    <location>
        <begin position="3"/>
        <end position="121"/>
    </location>
</feature>
<evidence type="ECO:0000259" key="10">
    <source>
        <dbReference type="PROSITE" id="PS50110"/>
    </source>
</evidence>
<dbReference type="Pfam" id="PF17853">
    <property type="entry name" value="GGDEF_2"/>
    <property type="match status" value="1"/>
</dbReference>
<dbReference type="PANTHER" id="PTHR42713:SF3">
    <property type="entry name" value="TRANSCRIPTIONAL REGULATORY PROTEIN HPTR"/>
    <property type="match status" value="1"/>
</dbReference>
<dbReference type="SMART" id="SM00448">
    <property type="entry name" value="REC"/>
    <property type="match status" value="1"/>
</dbReference>